<dbReference type="InterPro" id="IPR049053">
    <property type="entry name" value="AFCA-like_C"/>
</dbReference>
<evidence type="ECO:0000259" key="3">
    <source>
        <dbReference type="Pfam" id="PF22124"/>
    </source>
</evidence>
<feature type="domain" description="Glycosyl hydrolase family 95 N-terminal" evidence="1">
    <location>
        <begin position="36"/>
        <end position="118"/>
    </location>
</feature>
<protein>
    <submittedName>
        <fullName evidence="4">Alpha-L-fucosidase</fullName>
    </submittedName>
</protein>
<name>A0A2U2PEA7_9SPHI</name>
<dbReference type="Proteomes" id="UP000245647">
    <property type="component" value="Unassembled WGS sequence"/>
</dbReference>
<dbReference type="InterPro" id="IPR008928">
    <property type="entry name" value="6-hairpin_glycosidase_sf"/>
</dbReference>
<accession>A0A2U2PEA7</accession>
<dbReference type="SUPFAM" id="SSF48208">
    <property type="entry name" value="Six-hairpin glycosidases"/>
    <property type="match status" value="1"/>
</dbReference>
<dbReference type="PANTHER" id="PTHR31084">
    <property type="entry name" value="ALPHA-L-FUCOSIDASE 2"/>
    <property type="match status" value="1"/>
</dbReference>
<dbReference type="OrthoDB" id="9802600at2"/>
<sequence>MTIPYFSYLISWFKKLVLATGVLALCAPVKGQDLKLWYKDPAARWTDALPIGNGRLGAMIFAGPGQERIQFNEETLWTGEPRVYSREGASKYLPEIRQLLFEGKQKEAEALAAEKFMGVLSGAGNKDVWFKEMRALKGLTGNPSAVNYDDSKWKEMIVPTPEGWEAAGWQGLDGAIWFRTTFELPESWKGKNLVLDLGKIRDQDFTYVNGKLIGSMDDAGAGRQYKLSASDVKPGKNYIAVQVLNYFDKGGFVGYKDTSRKLLVYPEGEQESSALSLSKAWKFLVQNDEPPAVPRFQADYQPFGDLFLNFPGHDKTSDYRRELDLRTAVSRTSYKVNGVTFTREYFVSQPDQVIAVHISASKPGSLHFSAGLGSPHKYSSVRKIDNQTLALSLKVRNGVLKGESYLRVVTSKGKVSASGNKINISGADAVTLYLTAGTNYKNYKDVSGDPSLACKKALASVSGKTYGAVRNAHVKEYQKYFNTFSINLGKDTRDNIPTDERLKQFASVSDPSFAALYVQYGRYLLISSSRPGTRPANLQGIWNDLLTPPWGSKYTTNINLEMNYWPAEMLNLSPMAQPLFDMIDELRSTGRQTAKMHYNAPGWVLHHNTDLWRGTAPINSSTHGIWVTGAAWLCHHLWEHYLYTQDKEFLKNRAYPVMKDAALFFNSFLVKDPRTGWLISTPSNSPEQGGLVAGPAMDHQIIRDLFRNCIQAASVLQTDKSLADTLQQKYKQIAPNQVGKYGQLQEWLEDKDDTTNKHRHVSHLWAVYPGNEINWEHTADLMKAARQSLIYRGDAATGWSLGWKINLWARFREGDHSYNLIKMLLSPAENGGAGSYVNLFDAHPPFQIDGNFGGAAGIAELLLQSQNELIDLLPALPSSFPDGDVKGICARGGFELSFSWNAGKLNRVEILSKEGGSCSLRYGQKILQIKTAKGERYQFDGELKKIQF</sequence>
<dbReference type="InterPro" id="IPR027414">
    <property type="entry name" value="GH95_N_dom"/>
</dbReference>
<dbReference type="Pfam" id="PF14498">
    <property type="entry name" value="Glyco_hyd_65N_2"/>
    <property type="match status" value="2"/>
</dbReference>
<comment type="caution">
    <text evidence="4">The sequence shown here is derived from an EMBL/GenBank/DDBJ whole genome shotgun (WGS) entry which is preliminary data.</text>
</comment>
<dbReference type="Pfam" id="PF21307">
    <property type="entry name" value="Glyco_hydro_95_C"/>
    <property type="match status" value="1"/>
</dbReference>
<evidence type="ECO:0000259" key="1">
    <source>
        <dbReference type="Pfam" id="PF14498"/>
    </source>
</evidence>
<dbReference type="InterPro" id="IPR054363">
    <property type="entry name" value="GH95_cat"/>
</dbReference>
<dbReference type="Gene3D" id="2.70.98.50">
    <property type="entry name" value="putative glycoside hydrolase family protein from bacillus halodurans"/>
    <property type="match status" value="1"/>
</dbReference>
<dbReference type="GO" id="GO:0004560">
    <property type="term" value="F:alpha-L-fucosidase activity"/>
    <property type="evidence" value="ECO:0007669"/>
    <property type="project" value="TreeGrafter"/>
</dbReference>
<gene>
    <name evidence="4" type="ORF">DDR33_14935</name>
</gene>
<dbReference type="RefSeq" id="WP_109416614.1">
    <property type="nucleotide sequence ID" value="NZ_QEAS01000012.1"/>
</dbReference>
<dbReference type="EMBL" id="QEAS01000012">
    <property type="protein sequence ID" value="PWG79716.1"/>
    <property type="molecule type" value="Genomic_DNA"/>
</dbReference>
<reference evidence="4 5" key="1">
    <citation type="submission" date="2018-04" db="EMBL/GenBank/DDBJ databases">
        <title>Pedobacter chongqingensis sp. nov., isolated from a rottenly hemp rope.</title>
        <authorList>
            <person name="Cai Y."/>
        </authorList>
    </citation>
    <scope>NUCLEOTIDE SEQUENCE [LARGE SCALE GENOMIC DNA]</scope>
    <source>
        <strain evidence="4 5">FJ4-8</strain>
    </source>
</reference>
<feature type="domain" description="Glycosyl hydrolase family 95 N-terminal" evidence="1">
    <location>
        <begin position="298"/>
        <end position="443"/>
    </location>
</feature>
<dbReference type="InterPro" id="IPR008979">
    <property type="entry name" value="Galactose-bd-like_sf"/>
</dbReference>
<evidence type="ECO:0000313" key="5">
    <source>
        <dbReference type="Proteomes" id="UP000245647"/>
    </source>
</evidence>
<dbReference type="PANTHER" id="PTHR31084:SF0">
    <property type="entry name" value="ALPHA-L-FUCOSIDASE 2"/>
    <property type="match status" value="1"/>
</dbReference>
<dbReference type="GO" id="GO:0005975">
    <property type="term" value="P:carbohydrate metabolic process"/>
    <property type="evidence" value="ECO:0007669"/>
    <property type="project" value="InterPro"/>
</dbReference>
<proteinExistence type="predicted"/>
<evidence type="ECO:0000313" key="4">
    <source>
        <dbReference type="EMBL" id="PWG79716.1"/>
    </source>
</evidence>
<dbReference type="Gene3D" id="2.60.120.260">
    <property type="entry name" value="Galactose-binding domain-like"/>
    <property type="match status" value="1"/>
</dbReference>
<evidence type="ECO:0000259" key="2">
    <source>
        <dbReference type="Pfam" id="PF21307"/>
    </source>
</evidence>
<dbReference type="SUPFAM" id="SSF49785">
    <property type="entry name" value="Galactose-binding domain-like"/>
    <property type="match status" value="1"/>
</dbReference>
<dbReference type="AlphaFoldDB" id="A0A2U2PEA7"/>
<organism evidence="4 5">
    <name type="scientific">Pararcticibacter amylolyticus</name>
    <dbReference type="NCBI Taxonomy" id="2173175"/>
    <lineage>
        <taxon>Bacteria</taxon>
        <taxon>Pseudomonadati</taxon>
        <taxon>Bacteroidota</taxon>
        <taxon>Sphingobacteriia</taxon>
        <taxon>Sphingobacteriales</taxon>
        <taxon>Sphingobacteriaceae</taxon>
        <taxon>Pararcticibacter</taxon>
    </lineage>
</organism>
<dbReference type="Pfam" id="PF22124">
    <property type="entry name" value="Glyco_hydro_95_cat"/>
    <property type="match status" value="1"/>
</dbReference>
<feature type="domain" description="Glycosyl hydrolase family 95 catalytic" evidence="3">
    <location>
        <begin position="466"/>
        <end position="862"/>
    </location>
</feature>
<keyword evidence="5" id="KW-1185">Reference proteome</keyword>
<feature type="domain" description="Alpha fucosidase A-like C-terminal" evidence="2">
    <location>
        <begin position="864"/>
        <end position="933"/>
    </location>
</feature>
<dbReference type="InterPro" id="IPR012341">
    <property type="entry name" value="6hp_glycosidase-like_sf"/>
</dbReference>
<dbReference type="Gene3D" id="1.50.10.10">
    <property type="match status" value="1"/>
</dbReference>